<keyword evidence="5" id="KW-1185">Reference proteome</keyword>
<proteinExistence type="predicted"/>
<accession>A0A8J3JUF7</accession>
<keyword evidence="2" id="KW-0812">Transmembrane</keyword>
<dbReference type="Proteomes" id="UP000619293">
    <property type="component" value="Unassembled WGS sequence"/>
</dbReference>
<evidence type="ECO:0000313" key="4">
    <source>
        <dbReference type="EMBL" id="GIF88694.1"/>
    </source>
</evidence>
<evidence type="ECO:0000259" key="3">
    <source>
        <dbReference type="Pfam" id="PF13400"/>
    </source>
</evidence>
<dbReference type="Pfam" id="PF13400">
    <property type="entry name" value="Tad"/>
    <property type="match status" value="1"/>
</dbReference>
<comment type="caution">
    <text evidence="4">The sequence shown here is derived from an EMBL/GenBank/DDBJ whole genome shotgun (WGS) entry which is preliminary data.</text>
</comment>
<dbReference type="EMBL" id="BONG01000010">
    <property type="protein sequence ID" value="GIF88694.1"/>
    <property type="molecule type" value="Genomic_DNA"/>
</dbReference>
<feature type="compositionally biased region" description="Gly residues" evidence="1">
    <location>
        <begin position="220"/>
        <end position="249"/>
    </location>
</feature>
<reference evidence="4 5" key="1">
    <citation type="submission" date="2021-01" db="EMBL/GenBank/DDBJ databases">
        <title>Whole genome shotgun sequence of Catellatospora chokoriensis NBRC 107358.</title>
        <authorList>
            <person name="Komaki H."/>
            <person name="Tamura T."/>
        </authorList>
    </citation>
    <scope>NUCLEOTIDE SEQUENCE [LARGE SCALE GENOMIC DNA]</scope>
    <source>
        <strain evidence="4 5">NBRC 107358</strain>
    </source>
</reference>
<keyword evidence="2" id="KW-1133">Transmembrane helix</keyword>
<dbReference type="AlphaFoldDB" id="A0A8J3JUF7"/>
<dbReference type="RefSeq" id="WP_191838501.1">
    <property type="nucleotide sequence ID" value="NZ_BAAALB010000005.1"/>
</dbReference>
<sequence length="403" mass="40177">MPFLKSRAGADRDRGAAATIVTILLAGGVLLGMTALVVDVGRLYVEREDLQSGADAAAMAVALDCAKRNDPDRDRECRAAAGTAPGYANNNAGDGTSGVRHVCGTDPRLPGCAGGGQGNLTDCLGQPPANATWVEVRTSTRLPSGSFILPPSFAQTLAGGYSGSTVEACARVGWGSPSGGLALTFCLSEWTEGTAGGYAPAPPAVPAASFEVVLKTKDPGNGGGNNGGGNGGGNNGGGNGGGNHGGGGPADPCQAGPSGGDLPGGFGWTDTPDRGLCRTVVTAVGSYTVEPGANVSHACEQALRDARASGQPVSIPIFNQNTGTGNTGSYRIEGFAAFVVTGWGNLPNGLHSADSTLTGRAASTLCDNGEDCIFGYFTNALVPWDGEFGSTPNLGATVIKTIG</sequence>
<evidence type="ECO:0000313" key="5">
    <source>
        <dbReference type="Proteomes" id="UP000619293"/>
    </source>
</evidence>
<name>A0A8J3JUF7_9ACTN</name>
<organism evidence="4 5">
    <name type="scientific">Catellatospora chokoriensis</name>
    <dbReference type="NCBI Taxonomy" id="310353"/>
    <lineage>
        <taxon>Bacteria</taxon>
        <taxon>Bacillati</taxon>
        <taxon>Actinomycetota</taxon>
        <taxon>Actinomycetes</taxon>
        <taxon>Micromonosporales</taxon>
        <taxon>Micromonosporaceae</taxon>
        <taxon>Catellatospora</taxon>
    </lineage>
</organism>
<keyword evidence="2" id="KW-0472">Membrane</keyword>
<feature type="region of interest" description="Disordered" evidence="1">
    <location>
        <begin position="215"/>
        <end position="267"/>
    </location>
</feature>
<evidence type="ECO:0000256" key="2">
    <source>
        <dbReference type="SAM" id="Phobius"/>
    </source>
</evidence>
<evidence type="ECO:0000256" key="1">
    <source>
        <dbReference type="SAM" id="MobiDB-lite"/>
    </source>
</evidence>
<feature type="transmembrane region" description="Helical" evidence="2">
    <location>
        <begin position="15"/>
        <end position="38"/>
    </location>
</feature>
<protein>
    <recommendedName>
        <fullName evidence="3">Putative Flp pilus-assembly TadG-like N-terminal domain-containing protein</fullName>
    </recommendedName>
</protein>
<gene>
    <name evidence="4" type="ORF">Cch02nite_21380</name>
</gene>
<feature type="compositionally biased region" description="Gly residues" evidence="1">
    <location>
        <begin position="257"/>
        <end position="267"/>
    </location>
</feature>
<dbReference type="InterPro" id="IPR028087">
    <property type="entry name" value="Tad_N"/>
</dbReference>
<feature type="domain" description="Putative Flp pilus-assembly TadG-like N-terminal" evidence="3">
    <location>
        <begin position="17"/>
        <end position="62"/>
    </location>
</feature>